<keyword evidence="2" id="KW-1185">Reference proteome</keyword>
<proteinExistence type="predicted"/>
<sequence length="59" mass="6671">MSAILTVLFSKRLLMYLFKCDSDYSPELTYFAVPVILSTTCYSTIPIKEPCVKKTCPSL</sequence>
<dbReference type="GeneID" id="87925681"/>
<evidence type="ECO:0000313" key="2">
    <source>
        <dbReference type="Proteomes" id="UP001326199"/>
    </source>
</evidence>
<name>A0ABR0HR85_9PEZI</name>
<dbReference type="Proteomes" id="UP001326199">
    <property type="component" value="Unassembled WGS sequence"/>
</dbReference>
<dbReference type="EMBL" id="JAFFHB010000002">
    <property type="protein sequence ID" value="KAK4670606.1"/>
    <property type="molecule type" value="Genomic_DNA"/>
</dbReference>
<reference evidence="1 2" key="1">
    <citation type="journal article" date="2023" name="bioRxiv">
        <title>High-quality genome assemblies of four members of thePodospora anserinaspecies complex.</title>
        <authorList>
            <person name="Ament-Velasquez S.L."/>
            <person name="Vogan A.A."/>
            <person name="Wallerman O."/>
            <person name="Hartmann F."/>
            <person name="Gautier V."/>
            <person name="Silar P."/>
            <person name="Giraud T."/>
            <person name="Johannesson H."/>
        </authorList>
    </citation>
    <scope>NUCLEOTIDE SEQUENCE [LARGE SCALE GENOMIC DNA]</scope>
    <source>
        <strain evidence="1 2">CBS 411.78</strain>
    </source>
</reference>
<dbReference type="RefSeq" id="XP_062769276.1">
    <property type="nucleotide sequence ID" value="XM_062905666.1"/>
</dbReference>
<accession>A0ABR0HR85</accession>
<gene>
    <name evidence="1" type="ORF">QC763_0044480</name>
</gene>
<evidence type="ECO:0000313" key="1">
    <source>
        <dbReference type="EMBL" id="KAK4670606.1"/>
    </source>
</evidence>
<comment type="caution">
    <text evidence="1">The sequence shown here is derived from an EMBL/GenBank/DDBJ whole genome shotgun (WGS) entry which is preliminary data.</text>
</comment>
<organism evidence="1 2">
    <name type="scientific">Podospora pseudopauciseta</name>
    <dbReference type="NCBI Taxonomy" id="2093780"/>
    <lineage>
        <taxon>Eukaryota</taxon>
        <taxon>Fungi</taxon>
        <taxon>Dikarya</taxon>
        <taxon>Ascomycota</taxon>
        <taxon>Pezizomycotina</taxon>
        <taxon>Sordariomycetes</taxon>
        <taxon>Sordariomycetidae</taxon>
        <taxon>Sordariales</taxon>
        <taxon>Podosporaceae</taxon>
        <taxon>Podospora</taxon>
    </lineage>
</organism>
<protein>
    <submittedName>
        <fullName evidence="1">Uncharacterized protein</fullName>
    </submittedName>
</protein>